<keyword evidence="3" id="KW-0812">Transmembrane</keyword>
<evidence type="ECO:0000256" key="3">
    <source>
        <dbReference type="ARBA" id="ARBA00022692"/>
    </source>
</evidence>
<proteinExistence type="inferred from homology"/>
<evidence type="ECO:0000256" key="2">
    <source>
        <dbReference type="ARBA" id="ARBA00008854"/>
    </source>
</evidence>
<dbReference type="RefSeq" id="WP_110997303.1">
    <property type="nucleotide sequence ID" value="NZ_QKTW01000003.1"/>
</dbReference>
<dbReference type="Pfam" id="PF04011">
    <property type="entry name" value="LemA"/>
    <property type="match status" value="1"/>
</dbReference>
<comment type="subcellular location">
    <subcellularLocation>
        <location evidence="1">Membrane</location>
        <topology evidence="1">Single-pass membrane protein</topology>
    </subcellularLocation>
</comment>
<name>A0A2W2AG75_9BACT</name>
<dbReference type="AlphaFoldDB" id="A0A2W2AG75"/>
<dbReference type="PROSITE" id="PS51257">
    <property type="entry name" value="PROKAR_LIPOPROTEIN"/>
    <property type="match status" value="1"/>
</dbReference>
<comment type="similarity">
    <text evidence="2">Belongs to the LemA family.</text>
</comment>
<dbReference type="SUPFAM" id="SSF140478">
    <property type="entry name" value="LemA-like"/>
    <property type="match status" value="1"/>
</dbReference>
<accession>A0A2W2AG75</accession>
<dbReference type="InterPro" id="IPR007156">
    <property type="entry name" value="MamQ_LemA"/>
</dbReference>
<dbReference type="GO" id="GO:0016020">
    <property type="term" value="C:membrane"/>
    <property type="evidence" value="ECO:0007669"/>
    <property type="project" value="UniProtKB-SubCell"/>
</dbReference>
<evidence type="ECO:0000313" key="7">
    <source>
        <dbReference type="Proteomes" id="UP000248745"/>
    </source>
</evidence>
<evidence type="ECO:0000256" key="4">
    <source>
        <dbReference type="ARBA" id="ARBA00022989"/>
    </source>
</evidence>
<reference evidence="6 7" key="1">
    <citation type="submission" date="2018-06" db="EMBL/GenBank/DDBJ databases">
        <title>Mucibacter soli gen. nov., sp. nov., a new member of the family Chitinophagaceae producing mucin.</title>
        <authorList>
            <person name="Kim M.-K."/>
            <person name="Park S."/>
            <person name="Kim T.-S."/>
            <person name="Joung Y."/>
            <person name="Han J.-H."/>
            <person name="Kim S.B."/>
        </authorList>
    </citation>
    <scope>NUCLEOTIDE SEQUENCE [LARGE SCALE GENOMIC DNA]</scope>
    <source>
        <strain evidence="6 7">R1-15</strain>
    </source>
</reference>
<comment type="caution">
    <text evidence="6">The sequence shown here is derived from an EMBL/GenBank/DDBJ whole genome shotgun (WGS) entry which is preliminary data.</text>
</comment>
<organism evidence="6 7">
    <name type="scientific">Taibaiella soli</name>
    <dbReference type="NCBI Taxonomy" id="1649169"/>
    <lineage>
        <taxon>Bacteria</taxon>
        <taxon>Pseudomonadati</taxon>
        <taxon>Bacteroidota</taxon>
        <taxon>Chitinophagia</taxon>
        <taxon>Chitinophagales</taxon>
        <taxon>Chitinophagaceae</taxon>
        <taxon>Taibaiella</taxon>
    </lineage>
</organism>
<dbReference type="InterPro" id="IPR023353">
    <property type="entry name" value="LemA-like_dom_sf"/>
</dbReference>
<keyword evidence="5" id="KW-0472">Membrane</keyword>
<dbReference type="PANTHER" id="PTHR34478:SF2">
    <property type="entry name" value="MEMBRANE PROTEIN"/>
    <property type="match status" value="1"/>
</dbReference>
<gene>
    <name evidence="6" type="ORF">DN068_02470</name>
</gene>
<keyword evidence="7" id="KW-1185">Reference proteome</keyword>
<dbReference type="PANTHER" id="PTHR34478">
    <property type="entry name" value="PROTEIN LEMA"/>
    <property type="match status" value="1"/>
</dbReference>
<sequence>MKGGTIALIVLILIVVIGGCGTCNLQRSMVTLDENVKSKWGEVQNQYQRRSDLVPNLVNTVKGAANFEKSTLEAVTQARASATSLKVDPNDLSPEKIKEFQARQGELSQALGRLLMVTENYPQLKANQNFLSLQDQLEGTENRITVARKGFNDAVQQYNTTIRSFPNNILSGMLGFHVKGMFEADAAAQKAPTVQF</sequence>
<dbReference type="Gene3D" id="1.20.1440.20">
    <property type="entry name" value="LemA-like domain"/>
    <property type="match status" value="1"/>
</dbReference>
<evidence type="ECO:0000256" key="5">
    <source>
        <dbReference type="ARBA" id="ARBA00023136"/>
    </source>
</evidence>
<keyword evidence="4" id="KW-1133">Transmembrane helix</keyword>
<protein>
    <submittedName>
        <fullName evidence="6">LemA family protein</fullName>
    </submittedName>
</protein>
<evidence type="ECO:0000313" key="6">
    <source>
        <dbReference type="EMBL" id="PZF74465.1"/>
    </source>
</evidence>
<dbReference type="OrthoDB" id="9804152at2"/>
<dbReference type="EMBL" id="QKTW01000003">
    <property type="protein sequence ID" value="PZF74465.1"/>
    <property type="molecule type" value="Genomic_DNA"/>
</dbReference>
<evidence type="ECO:0000256" key="1">
    <source>
        <dbReference type="ARBA" id="ARBA00004167"/>
    </source>
</evidence>
<dbReference type="Proteomes" id="UP000248745">
    <property type="component" value="Unassembled WGS sequence"/>
</dbReference>